<evidence type="ECO:0000256" key="1">
    <source>
        <dbReference type="SAM" id="MobiDB-lite"/>
    </source>
</evidence>
<keyword evidence="2" id="KW-0812">Transmembrane</keyword>
<dbReference type="VEuPathDB" id="FungiDB:BCV72DRAFT_304283"/>
<protein>
    <submittedName>
        <fullName evidence="3">Uncharacterized protein</fullName>
    </submittedName>
</protein>
<proteinExistence type="predicted"/>
<keyword evidence="2" id="KW-0472">Membrane</keyword>
<reference evidence="3" key="1">
    <citation type="journal article" date="2016" name="Proc. Natl. Acad. Sci. U.S.A.">
        <title>Lipid metabolic changes in an early divergent fungus govern the establishment of a mutualistic symbiosis with endobacteria.</title>
        <authorList>
            <person name="Lastovetsky O.A."/>
            <person name="Gaspar M.L."/>
            <person name="Mondo S.J."/>
            <person name="LaButti K.M."/>
            <person name="Sandor L."/>
            <person name="Grigoriev I.V."/>
            <person name="Henry S.A."/>
            <person name="Pawlowska T.E."/>
        </authorList>
    </citation>
    <scope>NUCLEOTIDE SEQUENCE [LARGE SCALE GENOMIC DNA]</scope>
    <source>
        <strain evidence="3">ATCC 52814</strain>
    </source>
</reference>
<dbReference type="AlphaFoldDB" id="A0A1X0R6V9"/>
<dbReference type="Proteomes" id="UP000242414">
    <property type="component" value="Unassembled WGS sequence"/>
</dbReference>
<organism evidence="3">
    <name type="scientific">Rhizopus microsporus var. microsporus</name>
    <dbReference type="NCBI Taxonomy" id="86635"/>
    <lineage>
        <taxon>Eukaryota</taxon>
        <taxon>Fungi</taxon>
        <taxon>Fungi incertae sedis</taxon>
        <taxon>Mucoromycota</taxon>
        <taxon>Mucoromycotina</taxon>
        <taxon>Mucoromycetes</taxon>
        <taxon>Mucorales</taxon>
        <taxon>Mucorineae</taxon>
        <taxon>Rhizopodaceae</taxon>
        <taxon>Rhizopus</taxon>
    </lineage>
</organism>
<gene>
    <name evidence="3" type="ORF">BCV72DRAFT_304283</name>
</gene>
<accession>A0A1X0R6V9</accession>
<feature type="region of interest" description="Disordered" evidence="1">
    <location>
        <begin position="1"/>
        <end position="36"/>
    </location>
</feature>
<evidence type="ECO:0000256" key="2">
    <source>
        <dbReference type="SAM" id="Phobius"/>
    </source>
</evidence>
<feature type="region of interest" description="Disordered" evidence="1">
    <location>
        <begin position="51"/>
        <end position="70"/>
    </location>
</feature>
<evidence type="ECO:0000313" key="3">
    <source>
        <dbReference type="EMBL" id="ORE07780.1"/>
    </source>
</evidence>
<dbReference type="EMBL" id="KV921898">
    <property type="protein sequence ID" value="ORE07780.1"/>
    <property type="molecule type" value="Genomic_DNA"/>
</dbReference>
<dbReference type="OrthoDB" id="2250025at2759"/>
<keyword evidence="2" id="KW-1133">Transmembrane helix</keyword>
<name>A0A1X0R6V9_RHIZD</name>
<feature type="transmembrane region" description="Helical" evidence="2">
    <location>
        <begin position="84"/>
        <end position="102"/>
    </location>
</feature>
<sequence length="127" mass="14660">MQNADLYMGSRPSRQRRHLPTAITSSVTEKRPANEREKRLSLLKMTFGNDSQKLKDGSTKKTTAATSKRSKGYDLKKSSKRKTVIWFISVLWLLFILFRVFFSLKQQNFGYLSLVHFISNLVNARAT</sequence>